<organism evidence="12 13">
    <name type="scientific">Vigna mungo</name>
    <name type="common">Black gram</name>
    <name type="synonym">Phaseolus mungo</name>
    <dbReference type="NCBI Taxonomy" id="3915"/>
    <lineage>
        <taxon>Eukaryota</taxon>
        <taxon>Viridiplantae</taxon>
        <taxon>Streptophyta</taxon>
        <taxon>Embryophyta</taxon>
        <taxon>Tracheophyta</taxon>
        <taxon>Spermatophyta</taxon>
        <taxon>Magnoliopsida</taxon>
        <taxon>eudicotyledons</taxon>
        <taxon>Gunneridae</taxon>
        <taxon>Pentapetalae</taxon>
        <taxon>rosids</taxon>
        <taxon>fabids</taxon>
        <taxon>Fabales</taxon>
        <taxon>Fabaceae</taxon>
        <taxon>Papilionoideae</taxon>
        <taxon>50 kb inversion clade</taxon>
        <taxon>NPAAA clade</taxon>
        <taxon>indigoferoid/millettioid clade</taxon>
        <taxon>Phaseoleae</taxon>
        <taxon>Vigna</taxon>
    </lineage>
</organism>
<dbReference type="Proteomes" id="UP001374535">
    <property type="component" value="Chromosome 10"/>
</dbReference>
<keyword evidence="7" id="KW-0653">Protein transport</keyword>
<evidence type="ECO:0000256" key="3">
    <source>
        <dbReference type="ARBA" id="ARBA00008827"/>
    </source>
</evidence>
<proteinExistence type="inferred from homology"/>
<dbReference type="GO" id="GO:0006890">
    <property type="term" value="P:retrograde vesicle-mediated transport, Golgi to endoplasmic reticulum"/>
    <property type="evidence" value="ECO:0007669"/>
    <property type="project" value="InterPro"/>
</dbReference>
<evidence type="ECO:0000256" key="7">
    <source>
        <dbReference type="ARBA" id="ARBA00022927"/>
    </source>
</evidence>
<dbReference type="AlphaFoldDB" id="A0AAQ3RHA8"/>
<dbReference type="EMBL" id="CP144691">
    <property type="protein sequence ID" value="WVY95358.1"/>
    <property type="molecule type" value="Genomic_DNA"/>
</dbReference>
<accession>A0AAQ3RHA8</accession>
<keyword evidence="13" id="KW-1185">Reference proteome</keyword>
<comment type="subcellular location">
    <subcellularLocation>
        <location evidence="2">Cytoplasmic vesicle</location>
        <location evidence="2">COPI-coated vesicle membrane</location>
        <topology evidence="2">Peripheral membrane protein</topology>
        <orientation evidence="2">Cytoplasmic side</orientation>
    </subcellularLocation>
    <subcellularLocation>
        <location evidence="1">Golgi apparatus membrane</location>
        <topology evidence="1">Peripheral membrane protein</topology>
        <orientation evidence="1">Cytoplasmic side</orientation>
    </subcellularLocation>
</comment>
<dbReference type="InterPro" id="IPR006822">
    <property type="entry name" value="Coatomer_esu"/>
</dbReference>
<reference evidence="12 13" key="1">
    <citation type="journal article" date="2023" name="Life. Sci Alliance">
        <title>Evolutionary insights into 3D genome organization and epigenetic landscape of Vigna mungo.</title>
        <authorList>
            <person name="Junaid A."/>
            <person name="Singh B."/>
            <person name="Bhatia S."/>
        </authorList>
    </citation>
    <scope>NUCLEOTIDE SEQUENCE [LARGE SCALE GENOMIC DNA]</scope>
    <source>
        <strain evidence="12">Urdbean</strain>
    </source>
</reference>
<dbReference type="GO" id="GO:0005198">
    <property type="term" value="F:structural molecule activity"/>
    <property type="evidence" value="ECO:0007669"/>
    <property type="project" value="InterPro"/>
</dbReference>
<keyword evidence="4" id="KW-0813">Transport</keyword>
<dbReference type="Pfam" id="PF04733">
    <property type="entry name" value="Coatomer_E"/>
    <property type="match status" value="2"/>
</dbReference>
<evidence type="ECO:0000256" key="2">
    <source>
        <dbReference type="ARBA" id="ARBA00004347"/>
    </source>
</evidence>
<keyword evidence="5" id="KW-0963">Cytoplasm</keyword>
<name>A0AAQ3RHA8_VIGMU</name>
<evidence type="ECO:0000256" key="1">
    <source>
        <dbReference type="ARBA" id="ARBA00004255"/>
    </source>
</evidence>
<evidence type="ECO:0000256" key="6">
    <source>
        <dbReference type="ARBA" id="ARBA00022892"/>
    </source>
</evidence>
<dbReference type="GO" id="GO:0000139">
    <property type="term" value="C:Golgi membrane"/>
    <property type="evidence" value="ECO:0007669"/>
    <property type="project" value="UniProtKB-SubCell"/>
</dbReference>
<dbReference type="GO" id="GO:0006891">
    <property type="term" value="P:intra-Golgi vesicle-mediated transport"/>
    <property type="evidence" value="ECO:0007669"/>
    <property type="project" value="TreeGrafter"/>
</dbReference>
<keyword evidence="10" id="KW-0968">Cytoplasmic vesicle</keyword>
<keyword evidence="8" id="KW-0333">Golgi apparatus</keyword>
<dbReference type="PANTHER" id="PTHR10805">
    <property type="entry name" value="COATOMER SUBUNIT EPSILON"/>
    <property type="match status" value="1"/>
</dbReference>
<dbReference type="PANTHER" id="PTHR10805:SF0">
    <property type="entry name" value="COATOMER SUBUNIT EPSILON"/>
    <property type="match status" value="1"/>
</dbReference>
<evidence type="ECO:0000313" key="13">
    <source>
        <dbReference type="Proteomes" id="UP001374535"/>
    </source>
</evidence>
<dbReference type="SUPFAM" id="SSF48452">
    <property type="entry name" value="TPR-like"/>
    <property type="match status" value="1"/>
</dbReference>
<evidence type="ECO:0000256" key="10">
    <source>
        <dbReference type="ARBA" id="ARBA00023329"/>
    </source>
</evidence>
<dbReference type="InterPro" id="IPR011990">
    <property type="entry name" value="TPR-like_helical_dom_sf"/>
</dbReference>
<keyword evidence="9" id="KW-0472">Membrane</keyword>
<dbReference type="Gene3D" id="1.25.40.10">
    <property type="entry name" value="Tetratricopeptide repeat domain"/>
    <property type="match status" value="2"/>
</dbReference>
<dbReference type="GO" id="GO:0030126">
    <property type="term" value="C:COPI vesicle coat"/>
    <property type="evidence" value="ECO:0007669"/>
    <property type="project" value="TreeGrafter"/>
</dbReference>
<keyword evidence="6" id="KW-0931">ER-Golgi transport</keyword>
<evidence type="ECO:0000313" key="12">
    <source>
        <dbReference type="EMBL" id="WVY95358.1"/>
    </source>
</evidence>
<evidence type="ECO:0000256" key="11">
    <source>
        <dbReference type="ARBA" id="ARBA00025582"/>
    </source>
</evidence>
<evidence type="ECO:0000256" key="4">
    <source>
        <dbReference type="ARBA" id="ARBA00022448"/>
    </source>
</evidence>
<protein>
    <recommendedName>
        <fullName evidence="14">Coatomer subunit epsilon</fullName>
    </recommendedName>
</protein>
<comment type="function">
    <text evidence="11">The coatomer is a cytosolic protein complex that binds to dilysine motifs and reversibly associates with Golgi non-clathrin-coated vesicles, which further mediate biosynthetic protein transport from the ER, via the Golgi up to the trans Golgi network. The coatomer complex is required for budding from Golgi membranes, and is essential for the retrograde Golgi-to-ER transport of dilysine-tagged proteins.</text>
</comment>
<evidence type="ECO:0000256" key="8">
    <source>
        <dbReference type="ARBA" id="ARBA00023034"/>
    </source>
</evidence>
<comment type="similarity">
    <text evidence="3">Belongs to the COPE family.</text>
</comment>
<sequence length="329" mass="37614">MATPDHLFNLRNNFYLGAYQAAINSSDVSNLSEEDALERDTLVHRCYIALGQLQFVISEIHDDAPTTLQAVKLLALYFSSPDTKACFLHFLLNFLSHPSHLLSSRKFAGLCHLQPQGMARGSRHRKQPHPQARRRHALNVQIFIKMHRSDYAERQLRIMQQIDEDHTLTQLANAWLDLAVGGSKIQEAYLIFQDMSERYQSTSLLLNGKAVCCMHMGNFDEAETLLVEALNKARFSYCRHTIFGEYVREVREKWKHEEKEEGKSDRCDQAVDARDPETLANLVVCCLHLGKPSNKSFSQLKLSHADHVLVKRVTLAEESFDRALQTFSS</sequence>
<evidence type="ECO:0000256" key="9">
    <source>
        <dbReference type="ARBA" id="ARBA00023136"/>
    </source>
</evidence>
<dbReference type="GO" id="GO:0015031">
    <property type="term" value="P:protein transport"/>
    <property type="evidence" value="ECO:0007669"/>
    <property type="project" value="UniProtKB-KW"/>
</dbReference>
<gene>
    <name evidence="12" type="ORF">V8G54_034446</name>
</gene>
<dbReference type="GO" id="GO:0006888">
    <property type="term" value="P:endoplasmic reticulum to Golgi vesicle-mediated transport"/>
    <property type="evidence" value="ECO:0007669"/>
    <property type="project" value="TreeGrafter"/>
</dbReference>
<dbReference type="PIRSF" id="PIRSF016478">
    <property type="entry name" value="Coatomer_esu"/>
    <property type="match status" value="1"/>
</dbReference>
<evidence type="ECO:0000256" key="5">
    <source>
        <dbReference type="ARBA" id="ARBA00022490"/>
    </source>
</evidence>
<evidence type="ECO:0008006" key="14">
    <source>
        <dbReference type="Google" id="ProtNLM"/>
    </source>
</evidence>